<reference evidence="8 9" key="1">
    <citation type="submission" date="2024-07" db="EMBL/GenBank/DDBJ databases">
        <authorList>
            <person name="Thanompreechachai J."/>
            <person name="Duangmal K."/>
        </authorList>
    </citation>
    <scope>NUCLEOTIDE SEQUENCE [LARGE SCALE GENOMIC DNA]</scope>
    <source>
        <strain evidence="8 9">KCTC 19886</strain>
    </source>
</reference>
<evidence type="ECO:0000256" key="2">
    <source>
        <dbReference type="ARBA" id="ARBA00023015"/>
    </source>
</evidence>
<dbReference type="InterPro" id="IPR036388">
    <property type="entry name" value="WH-like_DNA-bd_sf"/>
</dbReference>
<evidence type="ECO:0000256" key="1">
    <source>
        <dbReference type="ARBA" id="ARBA00010641"/>
    </source>
</evidence>
<evidence type="ECO:0000256" key="5">
    <source>
        <dbReference type="ARBA" id="ARBA00023163"/>
    </source>
</evidence>
<dbReference type="Proteomes" id="UP001555826">
    <property type="component" value="Unassembled WGS sequence"/>
</dbReference>
<gene>
    <name evidence="8" type="ORF">AB1207_20730</name>
</gene>
<dbReference type="RefSeq" id="WP_367640419.1">
    <property type="nucleotide sequence ID" value="NZ_JBFNQN010000016.1"/>
</dbReference>
<keyword evidence="5" id="KW-0804">Transcription</keyword>
<dbReference type="InterPro" id="IPR014284">
    <property type="entry name" value="RNA_pol_sigma-70_dom"/>
</dbReference>
<evidence type="ECO:0000256" key="4">
    <source>
        <dbReference type="ARBA" id="ARBA00023125"/>
    </source>
</evidence>
<dbReference type="EMBL" id="JBFNQN010000016">
    <property type="protein sequence ID" value="MEW9267185.1"/>
    <property type="molecule type" value="Genomic_DNA"/>
</dbReference>
<proteinExistence type="inferred from homology"/>
<keyword evidence="3" id="KW-0731">Sigma factor</keyword>
<name>A0ABV3PC39_9ACTN</name>
<sequence>MRTAGAAAGLAAATGDHHGEDAYQALFVRHFRPTVHLAQLLGADDAEDVAQEAFVRLHQHGNRLRDPAAALAYVRRTTVNLVNSRLRHLRVVRRTPGDVPRTHASAEDAVVAAARVDELLVAVRSLPARQREALVLRYWIDLPVAEVADALDVPVGTAKSLISRAQRALAAVLEERS</sequence>
<comment type="similarity">
    <text evidence="1">Belongs to the sigma-70 factor family. ECF subfamily.</text>
</comment>
<dbReference type="Gene3D" id="1.10.1740.10">
    <property type="match status" value="1"/>
</dbReference>
<evidence type="ECO:0000256" key="3">
    <source>
        <dbReference type="ARBA" id="ARBA00023082"/>
    </source>
</evidence>
<dbReference type="InterPro" id="IPR039425">
    <property type="entry name" value="RNA_pol_sigma-70-like"/>
</dbReference>
<keyword evidence="4" id="KW-0238">DNA-binding</keyword>
<evidence type="ECO:0000259" key="6">
    <source>
        <dbReference type="Pfam" id="PF04542"/>
    </source>
</evidence>
<dbReference type="Pfam" id="PF08281">
    <property type="entry name" value="Sigma70_r4_2"/>
    <property type="match status" value="1"/>
</dbReference>
<dbReference type="InterPro" id="IPR007627">
    <property type="entry name" value="RNA_pol_sigma70_r2"/>
</dbReference>
<dbReference type="Gene3D" id="1.10.10.10">
    <property type="entry name" value="Winged helix-like DNA-binding domain superfamily/Winged helix DNA-binding domain"/>
    <property type="match status" value="1"/>
</dbReference>
<evidence type="ECO:0000259" key="7">
    <source>
        <dbReference type="Pfam" id="PF08281"/>
    </source>
</evidence>
<dbReference type="NCBIfam" id="TIGR02937">
    <property type="entry name" value="sigma70-ECF"/>
    <property type="match status" value="1"/>
</dbReference>
<dbReference type="SUPFAM" id="SSF88659">
    <property type="entry name" value="Sigma3 and sigma4 domains of RNA polymerase sigma factors"/>
    <property type="match status" value="1"/>
</dbReference>
<keyword evidence="2" id="KW-0805">Transcription regulation</keyword>
<evidence type="ECO:0000313" key="9">
    <source>
        <dbReference type="Proteomes" id="UP001555826"/>
    </source>
</evidence>
<dbReference type="CDD" id="cd06171">
    <property type="entry name" value="Sigma70_r4"/>
    <property type="match status" value="1"/>
</dbReference>
<dbReference type="PANTHER" id="PTHR43133:SF50">
    <property type="entry name" value="ECF RNA POLYMERASE SIGMA FACTOR SIGM"/>
    <property type="match status" value="1"/>
</dbReference>
<dbReference type="PANTHER" id="PTHR43133">
    <property type="entry name" value="RNA POLYMERASE ECF-TYPE SIGMA FACTO"/>
    <property type="match status" value="1"/>
</dbReference>
<organism evidence="8 9">
    <name type="scientific">Kineococcus endophyticus</name>
    <dbReference type="NCBI Taxonomy" id="1181883"/>
    <lineage>
        <taxon>Bacteria</taxon>
        <taxon>Bacillati</taxon>
        <taxon>Actinomycetota</taxon>
        <taxon>Actinomycetes</taxon>
        <taxon>Kineosporiales</taxon>
        <taxon>Kineosporiaceae</taxon>
        <taxon>Kineococcus</taxon>
    </lineage>
</organism>
<dbReference type="InterPro" id="IPR013249">
    <property type="entry name" value="RNA_pol_sigma70_r4_t2"/>
</dbReference>
<dbReference type="InterPro" id="IPR013324">
    <property type="entry name" value="RNA_pol_sigma_r3/r4-like"/>
</dbReference>
<feature type="domain" description="RNA polymerase sigma-70 region 2" evidence="6">
    <location>
        <begin position="40"/>
        <end position="89"/>
    </location>
</feature>
<evidence type="ECO:0000313" key="8">
    <source>
        <dbReference type="EMBL" id="MEW9267185.1"/>
    </source>
</evidence>
<protein>
    <submittedName>
        <fullName evidence="8">Sigma-70 family RNA polymerase sigma factor</fullName>
    </submittedName>
</protein>
<keyword evidence="9" id="KW-1185">Reference proteome</keyword>
<dbReference type="Pfam" id="PF04542">
    <property type="entry name" value="Sigma70_r2"/>
    <property type="match status" value="1"/>
</dbReference>
<dbReference type="SUPFAM" id="SSF88946">
    <property type="entry name" value="Sigma2 domain of RNA polymerase sigma factors"/>
    <property type="match status" value="1"/>
</dbReference>
<feature type="domain" description="RNA polymerase sigma factor 70 region 4 type 2" evidence="7">
    <location>
        <begin position="118"/>
        <end position="168"/>
    </location>
</feature>
<accession>A0ABV3PC39</accession>
<dbReference type="InterPro" id="IPR013325">
    <property type="entry name" value="RNA_pol_sigma_r2"/>
</dbReference>
<comment type="caution">
    <text evidence="8">The sequence shown here is derived from an EMBL/GenBank/DDBJ whole genome shotgun (WGS) entry which is preliminary data.</text>
</comment>